<sequence length="222" mass="25603">MFVLTNWFTAYMSSSRGKGKRPTTSDQNLVVPDGKDVHIQYFWKERQNDSIALTRDWPQFYRRYKINLDSMLYFKHIGNSDFQVHIFTFGGHTIPTYQQLLYENCINNPFFDKVKAIDEKFSTKCPFFVMDLTGLILSSHLLSNVPHLSHFTGQRHPLFFVHGYIEVEATYTKFSGTQNSSFGIISGSWENFASLCNFKPGGVGTFKVILVKSVTILQVRCH</sequence>
<dbReference type="GO" id="GO:0003677">
    <property type="term" value="F:DNA binding"/>
    <property type="evidence" value="ECO:0007669"/>
    <property type="project" value="UniProtKB-KW"/>
</dbReference>
<proteinExistence type="predicted"/>
<evidence type="ECO:0000256" key="1">
    <source>
        <dbReference type="ARBA" id="ARBA00004123"/>
    </source>
</evidence>
<dbReference type="SUPFAM" id="SSF101936">
    <property type="entry name" value="DNA-binding pseudobarrel domain"/>
    <property type="match status" value="1"/>
</dbReference>
<dbReference type="AlphaFoldDB" id="A0A445ER98"/>
<keyword evidence="7" id="KW-1185">Reference proteome</keyword>
<evidence type="ECO:0000256" key="5">
    <source>
        <dbReference type="ARBA" id="ARBA00023242"/>
    </source>
</evidence>
<comment type="caution">
    <text evidence="6">The sequence shown here is derived from an EMBL/GenBank/DDBJ whole genome shotgun (WGS) entry which is preliminary data.</text>
</comment>
<keyword evidence="4" id="KW-0804">Transcription</keyword>
<comment type="subcellular location">
    <subcellularLocation>
        <location evidence="1">Nucleus</location>
    </subcellularLocation>
</comment>
<organism evidence="6 7">
    <name type="scientific">Arachis hypogaea</name>
    <name type="common">Peanut</name>
    <dbReference type="NCBI Taxonomy" id="3818"/>
    <lineage>
        <taxon>Eukaryota</taxon>
        <taxon>Viridiplantae</taxon>
        <taxon>Streptophyta</taxon>
        <taxon>Embryophyta</taxon>
        <taxon>Tracheophyta</taxon>
        <taxon>Spermatophyta</taxon>
        <taxon>Magnoliopsida</taxon>
        <taxon>eudicotyledons</taxon>
        <taxon>Gunneridae</taxon>
        <taxon>Pentapetalae</taxon>
        <taxon>rosids</taxon>
        <taxon>fabids</taxon>
        <taxon>Fabales</taxon>
        <taxon>Fabaceae</taxon>
        <taxon>Papilionoideae</taxon>
        <taxon>50 kb inversion clade</taxon>
        <taxon>dalbergioids sensu lato</taxon>
        <taxon>Dalbergieae</taxon>
        <taxon>Pterocarpus clade</taxon>
        <taxon>Arachis</taxon>
    </lineage>
</organism>
<dbReference type="Proteomes" id="UP000289738">
    <property type="component" value="Chromosome A01"/>
</dbReference>
<evidence type="ECO:0000256" key="4">
    <source>
        <dbReference type="ARBA" id="ARBA00023163"/>
    </source>
</evidence>
<evidence type="ECO:0000256" key="2">
    <source>
        <dbReference type="ARBA" id="ARBA00023015"/>
    </source>
</evidence>
<dbReference type="GO" id="GO:0005634">
    <property type="term" value="C:nucleus"/>
    <property type="evidence" value="ECO:0007669"/>
    <property type="project" value="UniProtKB-SubCell"/>
</dbReference>
<evidence type="ECO:0000313" key="7">
    <source>
        <dbReference type="Proteomes" id="UP000289738"/>
    </source>
</evidence>
<evidence type="ECO:0000256" key="3">
    <source>
        <dbReference type="ARBA" id="ARBA00023125"/>
    </source>
</evidence>
<dbReference type="EMBL" id="SDMP01000001">
    <property type="protein sequence ID" value="RYR77876.1"/>
    <property type="molecule type" value="Genomic_DNA"/>
</dbReference>
<name>A0A445ER98_ARAHY</name>
<gene>
    <name evidence="6" type="ORF">Ahy_A01g002556</name>
</gene>
<reference evidence="6 7" key="1">
    <citation type="submission" date="2019-01" db="EMBL/GenBank/DDBJ databases">
        <title>Sequencing of cultivated peanut Arachis hypogaea provides insights into genome evolution and oil improvement.</title>
        <authorList>
            <person name="Chen X."/>
        </authorList>
    </citation>
    <scope>NUCLEOTIDE SEQUENCE [LARGE SCALE GENOMIC DNA]</scope>
    <source>
        <strain evidence="7">cv. Fuhuasheng</strain>
        <tissue evidence="6">Leaves</tissue>
    </source>
</reference>
<dbReference type="Gene3D" id="2.40.330.10">
    <property type="entry name" value="DNA-binding pseudobarrel domain"/>
    <property type="match status" value="1"/>
</dbReference>
<protein>
    <recommendedName>
        <fullName evidence="8">TF-B3 domain-containing protein</fullName>
    </recommendedName>
</protein>
<keyword evidence="5" id="KW-0539">Nucleus</keyword>
<dbReference type="InterPro" id="IPR015300">
    <property type="entry name" value="DNA-bd_pseudobarrel_sf"/>
</dbReference>
<keyword evidence="3" id="KW-0238">DNA-binding</keyword>
<keyword evidence="2" id="KW-0805">Transcription regulation</keyword>
<accession>A0A445ER98</accession>
<evidence type="ECO:0000313" key="6">
    <source>
        <dbReference type="EMBL" id="RYR77876.1"/>
    </source>
</evidence>
<evidence type="ECO:0008006" key="8">
    <source>
        <dbReference type="Google" id="ProtNLM"/>
    </source>
</evidence>